<feature type="non-terminal residue" evidence="1">
    <location>
        <position position="55"/>
    </location>
</feature>
<reference evidence="1" key="1">
    <citation type="submission" date="2021-02" db="EMBL/GenBank/DDBJ databases">
        <authorList>
            <person name="Nowell W R."/>
        </authorList>
    </citation>
    <scope>NUCLEOTIDE SEQUENCE</scope>
</reference>
<gene>
    <name evidence="1" type="ORF">OTI717_LOCUS43692</name>
</gene>
<sequence>GFNLFTSDINRNNENILLTTPLSNISSINQNLQTILAGFHIEWELRVALILVSLA</sequence>
<comment type="caution">
    <text evidence="1">The sequence shown here is derived from an EMBL/GenBank/DDBJ whole genome shotgun (WGS) entry which is preliminary data.</text>
</comment>
<evidence type="ECO:0000313" key="2">
    <source>
        <dbReference type="Proteomes" id="UP000663823"/>
    </source>
</evidence>
<dbReference type="EMBL" id="CAJOAX010065267">
    <property type="protein sequence ID" value="CAF4355638.1"/>
    <property type="molecule type" value="Genomic_DNA"/>
</dbReference>
<dbReference type="AlphaFoldDB" id="A0A820LFI3"/>
<name>A0A820LFI3_9BILA</name>
<accession>A0A820LFI3</accession>
<evidence type="ECO:0000313" key="1">
    <source>
        <dbReference type="EMBL" id="CAF4355638.1"/>
    </source>
</evidence>
<protein>
    <submittedName>
        <fullName evidence="1">Uncharacterized protein</fullName>
    </submittedName>
</protein>
<organism evidence="1 2">
    <name type="scientific">Rotaria sordida</name>
    <dbReference type="NCBI Taxonomy" id="392033"/>
    <lineage>
        <taxon>Eukaryota</taxon>
        <taxon>Metazoa</taxon>
        <taxon>Spiralia</taxon>
        <taxon>Gnathifera</taxon>
        <taxon>Rotifera</taxon>
        <taxon>Eurotatoria</taxon>
        <taxon>Bdelloidea</taxon>
        <taxon>Philodinida</taxon>
        <taxon>Philodinidae</taxon>
        <taxon>Rotaria</taxon>
    </lineage>
</organism>
<feature type="non-terminal residue" evidence="1">
    <location>
        <position position="1"/>
    </location>
</feature>
<dbReference type="Proteomes" id="UP000663823">
    <property type="component" value="Unassembled WGS sequence"/>
</dbReference>
<proteinExistence type="predicted"/>